<proteinExistence type="predicted"/>
<reference evidence="2" key="2">
    <citation type="journal article" date="2021" name="PeerJ">
        <title>Extensive microbial diversity within the chicken gut microbiome revealed by metagenomics and culture.</title>
        <authorList>
            <person name="Gilroy R."/>
            <person name="Ravi A."/>
            <person name="Getino M."/>
            <person name="Pursley I."/>
            <person name="Horton D.L."/>
            <person name="Alikhan N.F."/>
            <person name="Baker D."/>
            <person name="Gharbi K."/>
            <person name="Hall N."/>
            <person name="Watson M."/>
            <person name="Adriaenssens E.M."/>
            <person name="Foster-Nyarko E."/>
            <person name="Jarju S."/>
            <person name="Secka A."/>
            <person name="Antonio M."/>
            <person name="Oren A."/>
            <person name="Chaudhuri R.R."/>
            <person name="La Ragione R."/>
            <person name="Hildebrand F."/>
            <person name="Pallen M.J."/>
        </authorList>
    </citation>
    <scope>NUCLEOTIDE SEQUENCE</scope>
    <source>
        <strain evidence="2">10037</strain>
    </source>
</reference>
<name>A0A9D9N8W3_9BACT</name>
<evidence type="ECO:0000313" key="2">
    <source>
        <dbReference type="EMBL" id="MBO8464375.1"/>
    </source>
</evidence>
<reference evidence="2" key="1">
    <citation type="submission" date="2020-10" db="EMBL/GenBank/DDBJ databases">
        <authorList>
            <person name="Gilroy R."/>
        </authorList>
    </citation>
    <scope>NUCLEOTIDE SEQUENCE</scope>
    <source>
        <strain evidence="2">10037</strain>
    </source>
</reference>
<evidence type="ECO:0000313" key="3">
    <source>
        <dbReference type="Proteomes" id="UP000823597"/>
    </source>
</evidence>
<dbReference type="Proteomes" id="UP000823597">
    <property type="component" value="Unassembled WGS sequence"/>
</dbReference>
<keyword evidence="1" id="KW-0732">Signal</keyword>
<dbReference type="EMBL" id="JADIME010000001">
    <property type="protein sequence ID" value="MBO8464375.1"/>
    <property type="molecule type" value="Genomic_DNA"/>
</dbReference>
<evidence type="ECO:0000256" key="1">
    <source>
        <dbReference type="SAM" id="SignalP"/>
    </source>
</evidence>
<dbReference type="AlphaFoldDB" id="A0A9D9N8W3"/>
<organism evidence="2 3">
    <name type="scientific">Candidatus Merdivivens pullistercoris</name>
    <dbReference type="NCBI Taxonomy" id="2840873"/>
    <lineage>
        <taxon>Bacteria</taxon>
        <taxon>Pseudomonadati</taxon>
        <taxon>Bacteroidota</taxon>
        <taxon>Bacteroidia</taxon>
        <taxon>Bacteroidales</taxon>
        <taxon>Muribaculaceae</taxon>
        <taxon>Muribaculaceae incertae sedis</taxon>
        <taxon>Candidatus Merdivivens</taxon>
    </lineage>
</organism>
<evidence type="ECO:0008006" key="4">
    <source>
        <dbReference type="Google" id="ProtNLM"/>
    </source>
</evidence>
<gene>
    <name evidence="2" type="ORF">IAB93_00070</name>
</gene>
<comment type="caution">
    <text evidence="2">The sequence shown here is derived from an EMBL/GenBank/DDBJ whole genome shotgun (WGS) entry which is preliminary data.</text>
</comment>
<protein>
    <recommendedName>
        <fullName evidence="4">Lipoprotein</fullName>
    </recommendedName>
</protein>
<sequence length="415" mass="45915">MARELKLMFCVAAAAFSLASCADAGRQKHDIHPFVQKLMTDTSCVEYKILQGYSEKDRMGSIAIVGEYLEAIRLADFFAVSDDFDNIDASFRADGIPDFAGERFEVLLDDANKPYKGYVDAGNNLFLRELMIRNAVSMLDSTCYGNAYDAVSSDAKNPAKALVFSSVSYSPEVIADMDTLLKFKGIDIPVMYLPVSSVRHVFDSIKDISSVGVIADLDVAASGVYGELFRNFSMKSGYLAPVRNVIFSPEGDGPADKLKEFIRMYADAGYREPLDAIIIDDVLLASGIDTMYSALREMISANSEEGALYASVIAPDFRFIDPAKCVADDLFRELRSDNSMALRIAYPQFEFFLTVFSPEFMMQNGSSDVSDKIKYGRAYDSGDNTVKMVRLSRRHVGKNEMAVLDSLAPNIKINF</sequence>
<feature type="signal peptide" evidence="1">
    <location>
        <begin position="1"/>
        <end position="22"/>
    </location>
</feature>
<accession>A0A9D9N8W3</accession>
<feature type="chain" id="PRO_5038560990" description="Lipoprotein" evidence="1">
    <location>
        <begin position="23"/>
        <end position="415"/>
    </location>
</feature>
<dbReference type="PROSITE" id="PS51257">
    <property type="entry name" value="PROKAR_LIPOPROTEIN"/>
    <property type="match status" value="1"/>
</dbReference>